<evidence type="ECO:0000256" key="3">
    <source>
        <dbReference type="ARBA" id="ARBA00022833"/>
    </source>
</evidence>
<dbReference type="AlphaFoldDB" id="A0A6I4TRW7"/>
<dbReference type="Gene3D" id="2.170.150.70">
    <property type="match status" value="1"/>
</dbReference>
<comment type="similarity">
    <text evidence="1">Belongs to the Gfa family.</text>
</comment>
<evidence type="ECO:0000313" key="7">
    <source>
        <dbReference type="Proteomes" id="UP000469430"/>
    </source>
</evidence>
<protein>
    <submittedName>
        <fullName evidence="6">GFA family protein</fullName>
    </submittedName>
</protein>
<feature type="domain" description="CENP-V/GFA" evidence="5">
    <location>
        <begin position="6"/>
        <end position="107"/>
    </location>
</feature>
<comment type="caution">
    <text evidence="6">The sequence shown here is derived from an EMBL/GenBank/DDBJ whole genome shotgun (WGS) entry which is preliminary data.</text>
</comment>
<keyword evidence="2" id="KW-0479">Metal-binding</keyword>
<dbReference type="PANTHER" id="PTHR28620:SF1">
    <property type="entry name" value="CENP-V_GFA DOMAIN-CONTAINING PROTEIN"/>
    <property type="match status" value="1"/>
</dbReference>
<dbReference type="InterPro" id="IPR011057">
    <property type="entry name" value="Mss4-like_sf"/>
</dbReference>
<keyword evidence="7" id="KW-1185">Reference proteome</keyword>
<evidence type="ECO:0000256" key="2">
    <source>
        <dbReference type="ARBA" id="ARBA00022723"/>
    </source>
</evidence>
<name>A0A6I4TRW7_9SPHN</name>
<dbReference type="OrthoDB" id="9805575at2"/>
<dbReference type="InterPro" id="IPR006913">
    <property type="entry name" value="CENP-V/GFA"/>
</dbReference>
<keyword evidence="3" id="KW-0862">Zinc</keyword>
<gene>
    <name evidence="6" type="ORF">GRI97_06825</name>
</gene>
<organism evidence="6 7">
    <name type="scientific">Croceibacterium xixiisoli</name>
    <dbReference type="NCBI Taxonomy" id="1476466"/>
    <lineage>
        <taxon>Bacteria</taxon>
        <taxon>Pseudomonadati</taxon>
        <taxon>Pseudomonadota</taxon>
        <taxon>Alphaproteobacteria</taxon>
        <taxon>Sphingomonadales</taxon>
        <taxon>Erythrobacteraceae</taxon>
        <taxon>Croceibacterium</taxon>
    </lineage>
</organism>
<accession>A0A6I4TRW7</accession>
<dbReference type="InterPro" id="IPR052355">
    <property type="entry name" value="CENP-V-like"/>
</dbReference>
<dbReference type="EMBL" id="WTYJ01000001">
    <property type="protein sequence ID" value="MXO98696.1"/>
    <property type="molecule type" value="Genomic_DNA"/>
</dbReference>
<feature type="compositionally biased region" description="Basic and acidic residues" evidence="4">
    <location>
        <begin position="117"/>
        <end position="126"/>
    </location>
</feature>
<evidence type="ECO:0000256" key="1">
    <source>
        <dbReference type="ARBA" id="ARBA00005495"/>
    </source>
</evidence>
<dbReference type="PROSITE" id="PS51891">
    <property type="entry name" value="CENP_V_GFA"/>
    <property type="match status" value="1"/>
</dbReference>
<dbReference type="GO" id="GO:0016846">
    <property type="term" value="F:carbon-sulfur lyase activity"/>
    <property type="evidence" value="ECO:0007669"/>
    <property type="project" value="InterPro"/>
</dbReference>
<dbReference type="RefSeq" id="WP_161390308.1">
    <property type="nucleotide sequence ID" value="NZ_JBHSCP010000001.1"/>
</dbReference>
<feature type="region of interest" description="Disordered" evidence="4">
    <location>
        <begin position="117"/>
        <end position="141"/>
    </location>
</feature>
<dbReference type="PANTHER" id="PTHR28620">
    <property type="entry name" value="CENTROMERE PROTEIN V"/>
    <property type="match status" value="1"/>
</dbReference>
<dbReference type="Pfam" id="PF04828">
    <property type="entry name" value="GFA"/>
    <property type="match status" value="1"/>
</dbReference>
<proteinExistence type="inferred from homology"/>
<evidence type="ECO:0000256" key="4">
    <source>
        <dbReference type="SAM" id="MobiDB-lite"/>
    </source>
</evidence>
<evidence type="ECO:0000259" key="5">
    <source>
        <dbReference type="PROSITE" id="PS51891"/>
    </source>
</evidence>
<sequence length="141" mass="15576">MAPLQERACACHCGGVHFTIRLPQDQTGIRCNCSICSMKGAVMIGLPSDHLTVTQGEDLLRCYQFHSMTAKHWFCSRCGIHCFHQRRATPDQFAVNAACITGVRLYEDFPDLAVADGAHHPRDNDGKSGIAGRLRYESAPE</sequence>
<reference evidence="6 7" key="1">
    <citation type="submission" date="2019-12" db="EMBL/GenBank/DDBJ databases">
        <title>Genomic-based taxomic classification of the family Erythrobacteraceae.</title>
        <authorList>
            <person name="Xu L."/>
        </authorList>
    </citation>
    <scope>NUCLEOTIDE SEQUENCE [LARGE SCALE GENOMIC DNA]</scope>
    <source>
        <strain evidence="6 7">S36</strain>
    </source>
</reference>
<dbReference type="GO" id="GO:0046872">
    <property type="term" value="F:metal ion binding"/>
    <property type="evidence" value="ECO:0007669"/>
    <property type="project" value="UniProtKB-KW"/>
</dbReference>
<dbReference type="Proteomes" id="UP000469430">
    <property type="component" value="Unassembled WGS sequence"/>
</dbReference>
<dbReference type="SUPFAM" id="SSF51316">
    <property type="entry name" value="Mss4-like"/>
    <property type="match status" value="1"/>
</dbReference>
<evidence type="ECO:0000313" key="6">
    <source>
        <dbReference type="EMBL" id="MXO98696.1"/>
    </source>
</evidence>